<accession>A0A6A4YVN1</accession>
<dbReference type="AlphaFoldDB" id="A0A6A4YVN1"/>
<sequence length="277" mass="30785">MSSHVTIVACVGADGFKIPPLFVLPGERVLTTVCDNQSIPGAAVTTSMKGWTNSFICRKWLTMLNDSVPSDVARPILLIVDGCSSHYSVHIVEEAKRLNILLQFLPANSTHLFQPLDVSVFRPFKIAIRSQIADDMWNDIGSNVTKQKAVSITCEVWANSTKTSTIVNSFASTGLFPPSLDAMMYRLSLFQPPSERVEQVEETWLERAATIRKSVLLLPPKRNKRGPVRKTLSVSRMFITADYHELLQAQAEDTKSKKRAKKQRMIPSSGALEIVVV</sequence>
<name>A0A6A4YVN1_APHAT</name>
<dbReference type="GO" id="GO:0003677">
    <property type="term" value="F:DNA binding"/>
    <property type="evidence" value="ECO:0007669"/>
    <property type="project" value="TreeGrafter"/>
</dbReference>
<dbReference type="PANTHER" id="PTHR19303">
    <property type="entry name" value="TRANSPOSON"/>
    <property type="match status" value="1"/>
</dbReference>
<dbReference type="GO" id="GO:0005634">
    <property type="term" value="C:nucleus"/>
    <property type="evidence" value="ECO:0007669"/>
    <property type="project" value="TreeGrafter"/>
</dbReference>
<organism evidence="2 3">
    <name type="scientific">Aphanomyces astaci</name>
    <name type="common">Crayfish plague agent</name>
    <dbReference type="NCBI Taxonomy" id="112090"/>
    <lineage>
        <taxon>Eukaryota</taxon>
        <taxon>Sar</taxon>
        <taxon>Stramenopiles</taxon>
        <taxon>Oomycota</taxon>
        <taxon>Saprolegniomycetes</taxon>
        <taxon>Saprolegniales</taxon>
        <taxon>Verrucalvaceae</taxon>
        <taxon>Aphanomyces</taxon>
    </lineage>
</organism>
<reference evidence="2 3" key="1">
    <citation type="submission" date="2019-06" db="EMBL/GenBank/DDBJ databases">
        <title>Genomics analysis of Aphanomyces spp. identifies a new class of oomycete effector associated with host adaptation.</title>
        <authorList>
            <person name="Gaulin E."/>
        </authorList>
    </citation>
    <scope>NUCLEOTIDE SEQUENCE [LARGE SCALE GENOMIC DNA]</scope>
    <source>
        <strain evidence="2 3">E</strain>
    </source>
</reference>
<evidence type="ECO:0000313" key="3">
    <source>
        <dbReference type="Proteomes" id="UP000469452"/>
    </source>
</evidence>
<dbReference type="EMBL" id="VJMI01020898">
    <property type="protein sequence ID" value="KAF0703100.1"/>
    <property type="molecule type" value="Genomic_DNA"/>
</dbReference>
<evidence type="ECO:0000313" key="2">
    <source>
        <dbReference type="EMBL" id="KAF0703100.1"/>
    </source>
</evidence>
<dbReference type="VEuPathDB" id="FungiDB:H257_08556"/>
<dbReference type="InterPro" id="IPR050863">
    <property type="entry name" value="CenT-Element_Derived"/>
</dbReference>
<dbReference type="Proteomes" id="UP000469452">
    <property type="component" value="Unassembled WGS sequence"/>
</dbReference>
<dbReference type="PANTHER" id="PTHR19303:SF57">
    <property type="entry name" value="HTH CENPB-TYPE DOMAIN-CONTAINING PROTEIN"/>
    <property type="match status" value="1"/>
</dbReference>
<protein>
    <recommendedName>
        <fullName evidence="1">DDE-1 domain-containing protein</fullName>
    </recommendedName>
</protein>
<gene>
    <name evidence="2" type="ORF">AaE_015552</name>
</gene>
<evidence type="ECO:0000259" key="1">
    <source>
        <dbReference type="Pfam" id="PF03184"/>
    </source>
</evidence>
<dbReference type="InterPro" id="IPR004875">
    <property type="entry name" value="DDE_SF_endonuclease_dom"/>
</dbReference>
<feature type="domain" description="DDE-1" evidence="1">
    <location>
        <begin position="6"/>
        <end position="169"/>
    </location>
</feature>
<proteinExistence type="predicted"/>
<comment type="caution">
    <text evidence="2">The sequence shown here is derived from an EMBL/GenBank/DDBJ whole genome shotgun (WGS) entry which is preliminary data.</text>
</comment>
<dbReference type="Pfam" id="PF03184">
    <property type="entry name" value="DDE_1"/>
    <property type="match status" value="1"/>
</dbReference>